<dbReference type="Gene3D" id="1.10.600.10">
    <property type="entry name" value="Farnesyl Diphosphate Synthase"/>
    <property type="match status" value="1"/>
</dbReference>
<dbReference type="EMBL" id="UHEF01000001">
    <property type="protein sequence ID" value="SUM88878.1"/>
    <property type="molecule type" value="Genomic_DNA"/>
</dbReference>
<dbReference type="AlphaFoldDB" id="A0A7Z7QPK1"/>
<keyword evidence="2" id="KW-0808">Transferase</keyword>
<evidence type="ECO:0000313" key="3">
    <source>
        <dbReference type="Proteomes" id="UP000264146"/>
    </source>
</evidence>
<sequence length="91" mass="10709">MRNGHMTLPVLLEMRNNPTFKEKVVTLNRQSDTADFEWCINQIRNSDVIQQSLDISQKYLDKATSLLDTLPKSDITPHFKKLIKRLQNRMH</sequence>
<dbReference type="GO" id="GO:0000010">
    <property type="term" value="F:heptaprenyl diphosphate synthase activity"/>
    <property type="evidence" value="ECO:0007669"/>
    <property type="project" value="UniProtKB-EC"/>
</dbReference>
<dbReference type="EC" id="2.5.1.30" evidence="2"/>
<dbReference type="EMBL" id="LR962863">
    <property type="protein sequence ID" value="CAD7359730.1"/>
    <property type="molecule type" value="Genomic_DNA"/>
</dbReference>
<dbReference type="Proteomes" id="UP000264146">
    <property type="component" value="Chromosome"/>
</dbReference>
<gene>
    <name evidence="2" type="primary">hepT_2</name>
    <name evidence="2" type="ORF">NCTC12218_01389</name>
</gene>
<reference evidence="1 3" key="2">
    <citation type="submission" date="2020-11" db="EMBL/GenBank/DDBJ databases">
        <authorList>
            <consortium name="Pathogen Informatics"/>
        </authorList>
    </citation>
    <scope>NUCLEOTIDE SEQUENCE [LARGE SCALE GENOMIC DNA]</scope>
    <source>
        <strain evidence="1 3">NCTC12218</strain>
    </source>
</reference>
<evidence type="ECO:0000313" key="2">
    <source>
        <dbReference type="EMBL" id="SUM88878.1"/>
    </source>
</evidence>
<organism evidence="2">
    <name type="scientific">Staphylococcus schleiferi</name>
    <dbReference type="NCBI Taxonomy" id="1295"/>
    <lineage>
        <taxon>Bacteria</taxon>
        <taxon>Bacillati</taxon>
        <taxon>Bacillota</taxon>
        <taxon>Bacilli</taxon>
        <taxon>Bacillales</taxon>
        <taxon>Staphylococcaceae</taxon>
        <taxon>Staphylococcus</taxon>
    </lineage>
</organism>
<evidence type="ECO:0000313" key="1">
    <source>
        <dbReference type="EMBL" id="CAD7359730.1"/>
    </source>
</evidence>
<name>A0A7Z7QPK1_STASC</name>
<dbReference type="InterPro" id="IPR008949">
    <property type="entry name" value="Isoprenoid_synthase_dom_sf"/>
</dbReference>
<reference evidence="2" key="1">
    <citation type="submission" date="2018-06" db="EMBL/GenBank/DDBJ databases">
        <authorList>
            <consortium name="Pathogen Informatics"/>
            <person name="Doyle S."/>
        </authorList>
    </citation>
    <scope>NUCLEOTIDE SEQUENCE [LARGE SCALE GENOMIC DNA]</scope>
    <source>
        <strain evidence="2">NCTC12218</strain>
    </source>
</reference>
<protein>
    <submittedName>
        <fullName evidence="2">Heptaprenyl diphosphate synthase component II</fullName>
        <ecNumber evidence="2">2.5.1.30</ecNumber>
    </submittedName>
</protein>
<proteinExistence type="predicted"/>
<accession>A0A7Z7QPK1</accession>
<dbReference type="SUPFAM" id="SSF48576">
    <property type="entry name" value="Terpenoid synthases"/>
    <property type="match status" value="1"/>
</dbReference>